<dbReference type="STRING" id="1263082.A0A068RQ55"/>
<dbReference type="CDD" id="cd00078">
    <property type="entry name" value="HECTc"/>
    <property type="match status" value="1"/>
</dbReference>
<keyword evidence="5 6" id="KW-0833">Ubl conjugation pathway</keyword>
<reference evidence="9" key="1">
    <citation type="submission" date="2013-08" db="EMBL/GenBank/DDBJ databases">
        <title>Gene expansion shapes genome architecture in the human pathogen Lichtheimia corymbifera: an evolutionary genomics analysis in the ancient terrestrial Mucorales (Mucoromycotina).</title>
        <authorList>
            <person name="Schwartze V.U."/>
            <person name="Winter S."/>
            <person name="Shelest E."/>
            <person name="Marcet-Houben M."/>
            <person name="Horn F."/>
            <person name="Wehner S."/>
            <person name="Hoffmann K."/>
            <person name="Riege K."/>
            <person name="Sammeth M."/>
            <person name="Nowrousian M."/>
            <person name="Valiante V."/>
            <person name="Linde J."/>
            <person name="Jacobsen I.D."/>
            <person name="Marz M."/>
            <person name="Brakhage A.A."/>
            <person name="Gabaldon T."/>
            <person name="Bocker S."/>
            <person name="Voigt K."/>
        </authorList>
    </citation>
    <scope>NUCLEOTIDE SEQUENCE [LARGE SCALE GENOMIC DNA]</scope>
    <source>
        <strain evidence="9">FSU 9682</strain>
    </source>
</reference>
<evidence type="ECO:0000256" key="4">
    <source>
        <dbReference type="ARBA" id="ARBA00022679"/>
    </source>
</evidence>
<evidence type="ECO:0000313" key="10">
    <source>
        <dbReference type="Proteomes" id="UP000027586"/>
    </source>
</evidence>
<evidence type="ECO:0000259" key="8">
    <source>
        <dbReference type="PROSITE" id="PS50237"/>
    </source>
</evidence>
<dbReference type="EMBL" id="CBTN010000012">
    <property type="protein sequence ID" value="CDH52119.1"/>
    <property type="molecule type" value="Genomic_DNA"/>
</dbReference>
<comment type="caution">
    <text evidence="9">The sequence shown here is derived from an EMBL/GenBank/DDBJ whole genome shotgun (WGS) entry which is preliminary data.</text>
</comment>
<feature type="compositionally biased region" description="Acidic residues" evidence="7">
    <location>
        <begin position="1034"/>
        <end position="1050"/>
    </location>
</feature>
<dbReference type="SMART" id="SM00119">
    <property type="entry name" value="HECTc"/>
    <property type="match status" value="1"/>
</dbReference>
<comment type="similarity">
    <text evidence="2">Belongs to the UPL family. K-HECT subfamily.</text>
</comment>
<feature type="region of interest" description="Disordered" evidence="7">
    <location>
        <begin position="1028"/>
        <end position="1095"/>
    </location>
</feature>
<dbReference type="Proteomes" id="UP000027586">
    <property type="component" value="Unassembled WGS sequence"/>
</dbReference>
<dbReference type="PANTHER" id="PTHR45670">
    <property type="entry name" value="E3 UBIQUITIN-PROTEIN LIGASE TRIP12"/>
    <property type="match status" value="1"/>
</dbReference>
<dbReference type="PANTHER" id="PTHR45670:SF1">
    <property type="entry name" value="E3 UBIQUITIN-PROTEIN LIGASE HECTD1"/>
    <property type="match status" value="1"/>
</dbReference>
<evidence type="ECO:0000256" key="5">
    <source>
        <dbReference type="ARBA" id="ARBA00022786"/>
    </source>
</evidence>
<feature type="compositionally biased region" description="Basic and acidic residues" evidence="7">
    <location>
        <begin position="119"/>
        <end position="135"/>
    </location>
</feature>
<dbReference type="InterPro" id="IPR045322">
    <property type="entry name" value="HECTD1/TRIP12-like"/>
</dbReference>
<dbReference type="InterPro" id="IPR011989">
    <property type="entry name" value="ARM-like"/>
</dbReference>
<dbReference type="OrthoDB" id="423283at2759"/>
<dbReference type="Gene3D" id="1.25.10.10">
    <property type="entry name" value="Leucine-rich Repeat Variant"/>
    <property type="match status" value="1"/>
</dbReference>
<dbReference type="GO" id="GO:0016607">
    <property type="term" value="C:nuclear speck"/>
    <property type="evidence" value="ECO:0007669"/>
    <property type="project" value="TreeGrafter"/>
</dbReference>
<dbReference type="InterPro" id="IPR057948">
    <property type="entry name" value="TPR_TRIP12_N"/>
</dbReference>
<dbReference type="GO" id="GO:0016874">
    <property type="term" value="F:ligase activity"/>
    <property type="evidence" value="ECO:0007669"/>
    <property type="project" value="UniProtKB-KW"/>
</dbReference>
<feature type="active site" description="Glycyl thioester intermediate" evidence="6">
    <location>
        <position position="1677"/>
    </location>
</feature>
<comment type="catalytic activity">
    <reaction evidence="1">
        <text>S-ubiquitinyl-[E2 ubiquitin-conjugating enzyme]-L-cysteine + [acceptor protein]-L-lysine = [E2 ubiquitin-conjugating enzyme]-L-cysteine + N(6)-ubiquitinyl-[acceptor protein]-L-lysine.</text>
        <dbReference type="EC" id="2.3.2.26"/>
    </reaction>
</comment>
<dbReference type="GO" id="GO:0043161">
    <property type="term" value="P:proteasome-mediated ubiquitin-dependent protein catabolic process"/>
    <property type="evidence" value="ECO:0007669"/>
    <property type="project" value="TreeGrafter"/>
</dbReference>
<protein>
    <recommendedName>
        <fullName evidence="3">HECT-type E3 ubiquitin transferase</fullName>
        <ecNumber evidence="3">2.3.2.26</ecNumber>
    </recommendedName>
</protein>
<evidence type="ECO:0000313" key="9">
    <source>
        <dbReference type="EMBL" id="CDH52119.1"/>
    </source>
</evidence>
<keyword evidence="9" id="KW-0436">Ligase</keyword>
<feature type="compositionally biased region" description="Polar residues" evidence="7">
    <location>
        <begin position="11"/>
        <end position="20"/>
    </location>
</feature>
<feature type="compositionally biased region" description="Low complexity" evidence="7">
    <location>
        <begin position="21"/>
        <end position="43"/>
    </location>
</feature>
<evidence type="ECO:0000256" key="3">
    <source>
        <dbReference type="ARBA" id="ARBA00012485"/>
    </source>
</evidence>
<feature type="compositionally biased region" description="Polar residues" evidence="7">
    <location>
        <begin position="161"/>
        <end position="174"/>
    </location>
</feature>
<dbReference type="SUPFAM" id="SSF56204">
    <property type="entry name" value="Hect, E3 ligase catalytic domain"/>
    <property type="match status" value="1"/>
</dbReference>
<dbReference type="Gene3D" id="3.90.1750.10">
    <property type="entry name" value="Hect, E3 ligase catalytic domains"/>
    <property type="match status" value="1"/>
</dbReference>
<dbReference type="SUPFAM" id="SSF48371">
    <property type="entry name" value="ARM repeat"/>
    <property type="match status" value="1"/>
</dbReference>
<feature type="region of interest" description="Disordered" evidence="7">
    <location>
        <begin position="1"/>
        <end position="230"/>
    </location>
</feature>
<organism evidence="9 10">
    <name type="scientific">Lichtheimia corymbifera JMRC:FSU:9682</name>
    <dbReference type="NCBI Taxonomy" id="1263082"/>
    <lineage>
        <taxon>Eukaryota</taxon>
        <taxon>Fungi</taxon>
        <taxon>Fungi incertae sedis</taxon>
        <taxon>Mucoromycota</taxon>
        <taxon>Mucoromycotina</taxon>
        <taxon>Mucoromycetes</taxon>
        <taxon>Mucorales</taxon>
        <taxon>Lichtheimiaceae</taxon>
        <taxon>Lichtheimia</taxon>
    </lineage>
</organism>
<dbReference type="EC" id="2.3.2.26" evidence="3"/>
<keyword evidence="10" id="KW-1185">Reference proteome</keyword>
<dbReference type="Gene3D" id="3.30.2410.10">
    <property type="entry name" value="Hect, E3 ligase catalytic domain"/>
    <property type="match status" value="1"/>
</dbReference>
<dbReference type="GO" id="GO:0061630">
    <property type="term" value="F:ubiquitin protein ligase activity"/>
    <property type="evidence" value="ECO:0007669"/>
    <property type="project" value="UniProtKB-EC"/>
</dbReference>
<keyword evidence="4" id="KW-0808">Transferase</keyword>
<dbReference type="InterPro" id="IPR016024">
    <property type="entry name" value="ARM-type_fold"/>
</dbReference>
<gene>
    <name evidence="9" type="ORF">LCOR_03638.1</name>
</gene>
<feature type="compositionally biased region" description="Low complexity" evidence="7">
    <location>
        <begin position="143"/>
        <end position="160"/>
    </location>
</feature>
<feature type="domain" description="HECT" evidence="8">
    <location>
        <begin position="1331"/>
        <end position="1710"/>
    </location>
</feature>
<dbReference type="PROSITE" id="PS50237">
    <property type="entry name" value="HECT"/>
    <property type="match status" value="1"/>
</dbReference>
<dbReference type="VEuPathDB" id="FungiDB:LCOR_03638.1"/>
<proteinExistence type="inferred from homology"/>
<name>A0A068RQ55_9FUNG</name>
<dbReference type="Pfam" id="PF25579">
    <property type="entry name" value="TPR_TRIP12_N"/>
    <property type="match status" value="1"/>
</dbReference>
<feature type="compositionally biased region" description="Low complexity" evidence="7">
    <location>
        <begin position="175"/>
        <end position="192"/>
    </location>
</feature>
<feature type="compositionally biased region" description="Acidic residues" evidence="7">
    <location>
        <begin position="200"/>
        <end position="216"/>
    </location>
</feature>
<evidence type="ECO:0000256" key="2">
    <source>
        <dbReference type="ARBA" id="ARBA00006331"/>
    </source>
</evidence>
<evidence type="ECO:0000256" key="1">
    <source>
        <dbReference type="ARBA" id="ARBA00000885"/>
    </source>
</evidence>
<dbReference type="InterPro" id="IPR000569">
    <property type="entry name" value="HECT_dom"/>
</dbReference>
<feature type="compositionally biased region" description="Basic residues" evidence="7">
    <location>
        <begin position="1"/>
        <end position="10"/>
    </location>
</feature>
<feature type="compositionally biased region" description="Basic residues" evidence="7">
    <location>
        <begin position="73"/>
        <end position="87"/>
    </location>
</feature>
<dbReference type="Pfam" id="PF00632">
    <property type="entry name" value="HECT"/>
    <property type="match status" value="1"/>
</dbReference>
<evidence type="ECO:0000256" key="6">
    <source>
        <dbReference type="PROSITE-ProRule" id="PRU00104"/>
    </source>
</evidence>
<sequence length="1710" mass="191374">MEHQSKRTRRSTASYRPSPNTASTAMSDPSSSSSKPVATASGSGSSERYSLRKRQPVPENSDDSSSMKDDSKKRKHSGRQVSKKRSKTSSSSSSTSSGGGSGRTSSRKGKGKASASTETTRDPSWDVNTNKEPKTRSAPLKNQPLVPSSSPQPPLSVTTPKPTATIQQQQQNASTVNAPPNTMTTPTPAAYPQYRPLSDSDQDDDEEDEDEEEDWADPVALVPRSTTTTSAHVHDEYENLYRLQGIYGLHDTHSRLDTLIQTLKQQTGENNNNGSSSHLAALQELAEILSVSNEETLAGTIHCRDLVVTLLEILKGSPSSTLDHGMDEQMMLAMLAEDPMMNLSAVQGGQTTEKMILACQCLSNLLDALPPAASIVVANNGVPVLCDKLEPSDYIDLQEQALYALEKVSIQFPRDVVRGGGLNAAVKHFHFFTIHFQRSALQTASNCMRGIEIMDDGVYSEIQQVIDILKETLSYPDQTVVDLTCLCWARLIDSCGADKVRIEQLITPQLLEKLIQLIPVNGSNNNAVRPSAFNYLLRIFRAISRHSPHLTCQLLDLDITSKFYQIITGASSMPDDITEQIVNITMDTKWRDTVSTILKIIVDLLPPLPKELWSADRLLNTSPIASRTRSSQASTTSVTPPLVLRRFSNGNDSNENMGVHIRLLKRKPELLERMGRILLPLLIEAYTSMVNVALREQITHALAKIIYYCDKDILRRITTNVPLSEFLVEILTQKDHELLVMDALYQAELLVTKVPDVYYSVFEIEGVLHEIDTISQKSMATTVDIPLQHPPALVTHPSVAQPMSLFRQQGNDGMGDPLAQRYIIMLAKNFMCKYEYLSYHVRSKEIGYNDRLKELHSVSLQLQKEETSTAAAALERFLRIINGSNIGISSFELSRSGILDALLHYLTNDDPSLASRRMAFCDTLLHNKDDTNQQALCKLIDRLQISLSRSEQFQIVTPLEAPNDGFRNPSNMLNKHIRVRLVGEGALEQRSYTVLVPVVAKLKMLEEYLVTRVGPLVNASTLSLDNIQHHQPYDDDDSDADSMCDPDVIESLDRGQDTDDEDEDDENDPIQLDDEVCGKRTHVKQQQQTPKKQNGQWKVHFFARGVSVDPETTIYGAIHRSLSSNNSNMGRMGFWSSSFSFSFRLERSTTQEQEPKIPEPTTTVIPASVGNGTTCDKVLQLLAALYQLIESSNSDIGKPFINIDFVNRKLTGKMQRQLEESLIIASGCLPDWTYWLMQKYNFLFPFETRYQFLQSTAYGYTRLMARWQSLQMRGNNNNNHQDGEGGGQHHLSLLDSTHEQQQQPLLHQSTRHKVKIPRENMLMSATKILDNFGAMESTLEVQYTGEEGSGLGPTLEFYAAVSKEFSKKTLAMWRHDDDDGDSVGGEYVSNKNGLFPLPMSPFQKTTSTGKMTLKLFETLGRFVAKAMVDFRIIDMPFSPAFFKLLFSESQLVLPPPLQLLRDIDPVLCNSLQVLQDFVDEKQAIVSDASMTAVKKASALRTIHSRLEDLCLDFTLPGHPEIMLQENGENMAVTIDNVKDYMDMLLDMLVGSGIREQMAMFRKGFSSIFDLDHLKILSPEELVSLFGNSVEDWSYSTISSAIHADHGYTMESRTVQHLVAILSEMTQQERRDFLQFTTGSPRLPIGGWHAMRPVFTVVRKQCEPPLLPDDYLPSVMTCANYLKLPDYSNKQVMYQRLTKSMCEGKNCFLLS</sequence>
<feature type="compositionally biased region" description="Acidic residues" evidence="7">
    <location>
        <begin position="1058"/>
        <end position="1075"/>
    </location>
</feature>
<feature type="compositionally biased region" description="Low complexity" evidence="7">
    <location>
        <begin position="1084"/>
        <end position="1095"/>
    </location>
</feature>
<dbReference type="GO" id="GO:0000209">
    <property type="term" value="P:protein polyubiquitination"/>
    <property type="evidence" value="ECO:0007669"/>
    <property type="project" value="TreeGrafter"/>
</dbReference>
<dbReference type="InterPro" id="IPR035983">
    <property type="entry name" value="Hect_E3_ubiquitin_ligase"/>
</dbReference>
<accession>A0A068RQ55</accession>
<evidence type="ECO:0000256" key="7">
    <source>
        <dbReference type="SAM" id="MobiDB-lite"/>
    </source>
</evidence>